<evidence type="ECO:0000256" key="5">
    <source>
        <dbReference type="ARBA" id="ARBA00023004"/>
    </source>
</evidence>
<dbReference type="InterPro" id="IPR058240">
    <property type="entry name" value="rSAM_sf"/>
</dbReference>
<keyword evidence="2" id="KW-0004">4Fe-4S</keyword>
<dbReference type="GO" id="GO:0016491">
    <property type="term" value="F:oxidoreductase activity"/>
    <property type="evidence" value="ECO:0007669"/>
    <property type="project" value="UniProtKB-KW"/>
</dbReference>
<dbReference type="Gene3D" id="3.80.30.10">
    <property type="entry name" value="pyruvate-formate lyase- activating enzyme"/>
    <property type="match status" value="1"/>
</dbReference>
<sequence>MKYINFAFIDIKHMDREKHREKTGVYNDLILKNIRELTKSNWNGRLVLRMPVIRDFNDNDENIIQTAEFMNSLGLFEINILPFHRLGDSKWNQLGKEYAYKSEEGTAQDKMDYIQDLFLDREIACYIGHETNF</sequence>
<accession>A0A645I4N1</accession>
<evidence type="ECO:0000256" key="1">
    <source>
        <dbReference type="ARBA" id="ARBA00001966"/>
    </source>
</evidence>
<evidence type="ECO:0000256" key="6">
    <source>
        <dbReference type="ARBA" id="ARBA00023014"/>
    </source>
</evidence>
<dbReference type="PANTHER" id="PTHR30352:SF4">
    <property type="entry name" value="PYRUVATE FORMATE-LYASE 2-ACTIVATING ENZYME"/>
    <property type="match status" value="1"/>
</dbReference>
<organism evidence="7">
    <name type="scientific">bioreactor metagenome</name>
    <dbReference type="NCBI Taxonomy" id="1076179"/>
    <lineage>
        <taxon>unclassified sequences</taxon>
        <taxon>metagenomes</taxon>
        <taxon>ecological metagenomes</taxon>
    </lineage>
</organism>
<gene>
    <name evidence="7" type="primary">csdA_3</name>
    <name evidence="7" type="ORF">SDC9_193282</name>
</gene>
<dbReference type="EC" id="1.97.1.-" evidence="7"/>
<keyword evidence="7" id="KW-0560">Oxidoreductase</keyword>
<keyword evidence="6" id="KW-0411">Iron-sulfur</keyword>
<evidence type="ECO:0000256" key="2">
    <source>
        <dbReference type="ARBA" id="ARBA00022485"/>
    </source>
</evidence>
<comment type="cofactor">
    <cofactor evidence="1">
        <name>[4Fe-4S] cluster</name>
        <dbReference type="ChEBI" id="CHEBI:49883"/>
    </cofactor>
</comment>
<dbReference type="SUPFAM" id="SSF102114">
    <property type="entry name" value="Radical SAM enzymes"/>
    <property type="match status" value="1"/>
</dbReference>
<evidence type="ECO:0000256" key="4">
    <source>
        <dbReference type="ARBA" id="ARBA00022723"/>
    </source>
</evidence>
<evidence type="ECO:0000313" key="7">
    <source>
        <dbReference type="EMBL" id="MPN45712.1"/>
    </source>
</evidence>
<keyword evidence="3" id="KW-0949">S-adenosyl-L-methionine</keyword>
<dbReference type="AlphaFoldDB" id="A0A645I4N1"/>
<protein>
    <submittedName>
        <fullName evidence="7">4-hydroxyphenylacetate decarboxylase activating enzyme</fullName>
        <ecNumber evidence="7">1.97.1.-</ecNumber>
    </submittedName>
</protein>
<keyword evidence="4" id="KW-0479">Metal-binding</keyword>
<name>A0A645I4N1_9ZZZZ</name>
<dbReference type="InterPro" id="IPR034457">
    <property type="entry name" value="Organic_radical-activating"/>
</dbReference>
<evidence type="ECO:0000256" key="3">
    <source>
        <dbReference type="ARBA" id="ARBA00022691"/>
    </source>
</evidence>
<reference evidence="7" key="1">
    <citation type="submission" date="2019-08" db="EMBL/GenBank/DDBJ databases">
        <authorList>
            <person name="Kucharzyk K."/>
            <person name="Murdoch R.W."/>
            <person name="Higgins S."/>
            <person name="Loffler F."/>
        </authorList>
    </citation>
    <scope>NUCLEOTIDE SEQUENCE</scope>
</reference>
<dbReference type="EMBL" id="VSSQ01105806">
    <property type="protein sequence ID" value="MPN45712.1"/>
    <property type="molecule type" value="Genomic_DNA"/>
</dbReference>
<comment type="caution">
    <text evidence="7">The sequence shown here is derived from an EMBL/GenBank/DDBJ whole genome shotgun (WGS) entry which is preliminary data.</text>
</comment>
<dbReference type="GO" id="GO:0046872">
    <property type="term" value="F:metal ion binding"/>
    <property type="evidence" value="ECO:0007669"/>
    <property type="project" value="UniProtKB-KW"/>
</dbReference>
<proteinExistence type="predicted"/>
<dbReference type="PANTHER" id="PTHR30352">
    <property type="entry name" value="PYRUVATE FORMATE-LYASE-ACTIVATING ENZYME"/>
    <property type="match status" value="1"/>
</dbReference>
<dbReference type="GO" id="GO:0051539">
    <property type="term" value="F:4 iron, 4 sulfur cluster binding"/>
    <property type="evidence" value="ECO:0007669"/>
    <property type="project" value="UniProtKB-KW"/>
</dbReference>
<keyword evidence="5" id="KW-0408">Iron</keyword>